<dbReference type="CDD" id="cd14789">
    <property type="entry name" value="Tiki"/>
    <property type="match status" value="1"/>
</dbReference>
<dbReference type="PANTHER" id="PTHR40590">
    <property type="entry name" value="CYTOPLASMIC PROTEIN-RELATED"/>
    <property type="match status" value="1"/>
</dbReference>
<keyword evidence="3" id="KW-1185">Reference proteome</keyword>
<dbReference type="Pfam" id="PF01963">
    <property type="entry name" value="TraB_PrgY_gumN"/>
    <property type="match status" value="1"/>
</dbReference>
<organism evidence="2 3">
    <name type="scientific">Caldimonas mangrovi</name>
    <dbReference type="NCBI Taxonomy" id="2944811"/>
    <lineage>
        <taxon>Bacteria</taxon>
        <taxon>Pseudomonadati</taxon>
        <taxon>Pseudomonadota</taxon>
        <taxon>Betaproteobacteria</taxon>
        <taxon>Burkholderiales</taxon>
        <taxon>Sphaerotilaceae</taxon>
        <taxon>Caldimonas</taxon>
    </lineage>
</organism>
<dbReference type="InterPro" id="IPR002816">
    <property type="entry name" value="TraB/PrgY/GumN_fam"/>
</dbReference>
<accession>A0ABT0YLM1</accession>
<evidence type="ECO:0000313" key="3">
    <source>
        <dbReference type="Proteomes" id="UP001165541"/>
    </source>
</evidence>
<gene>
    <name evidence="2" type="ORF">M8A51_08725</name>
</gene>
<dbReference type="PANTHER" id="PTHR40590:SF1">
    <property type="entry name" value="CYTOPLASMIC PROTEIN"/>
    <property type="match status" value="1"/>
</dbReference>
<protein>
    <submittedName>
        <fullName evidence="2">TraB/GumN family protein</fullName>
    </submittedName>
</protein>
<proteinExistence type="predicted"/>
<feature type="signal peptide" evidence="1">
    <location>
        <begin position="1"/>
        <end position="24"/>
    </location>
</feature>
<name>A0ABT0YLM1_9BURK</name>
<comment type="caution">
    <text evidence="2">The sequence shown here is derived from an EMBL/GenBank/DDBJ whole genome shotgun (WGS) entry which is preliminary data.</text>
</comment>
<reference evidence="2" key="1">
    <citation type="submission" date="2022-05" db="EMBL/GenBank/DDBJ databases">
        <title>Schlegelella sp. nov., isolated from mangrove soil.</title>
        <authorList>
            <person name="Liu Y."/>
            <person name="Ge X."/>
            <person name="Liu W."/>
        </authorList>
    </citation>
    <scope>NUCLEOTIDE SEQUENCE</scope>
    <source>
        <strain evidence="2">S2-27</strain>
    </source>
</reference>
<dbReference type="SUPFAM" id="SSF159501">
    <property type="entry name" value="EreA/ChaN-like"/>
    <property type="match status" value="1"/>
</dbReference>
<sequence>MTIRKWRRVWAAGGLVLAMHAASAADTGERNCPPNPVQPGAEAVQRAAAGARDRGFLWRIERDGRTSWLYGTIHVGRFEWLFVGPTVRSALTGSRSIALELDITDPTVVQQLQQLSAGAVPLPDALRQRLAAQGERACVPLEQLAKLHPVMQGLTYTLLDARWDELHTAWAQEVMLAGFAQRMQRPIVSLETPKTQLDALIPDDPAAVQRLLEQGLEQLEQGKARPMMRRLAAAWERGDLDDLAAYEQWCDCVQTDEERALMQRVQTDRNPGMADRIAELHRDGEVFAAVGALHMTGDHGLPALLAARGFKVERVRFDHAKTAAPQGAQRQPAAHRP</sequence>
<feature type="chain" id="PRO_5046939474" evidence="1">
    <location>
        <begin position="25"/>
        <end position="337"/>
    </location>
</feature>
<dbReference type="EMBL" id="JAMKFE010000004">
    <property type="protein sequence ID" value="MCM5679615.1"/>
    <property type="molecule type" value="Genomic_DNA"/>
</dbReference>
<dbReference type="InterPro" id="IPR047111">
    <property type="entry name" value="YbaP-like"/>
</dbReference>
<dbReference type="RefSeq" id="WP_251777815.1">
    <property type="nucleotide sequence ID" value="NZ_JAMKFE010000004.1"/>
</dbReference>
<evidence type="ECO:0000256" key="1">
    <source>
        <dbReference type="SAM" id="SignalP"/>
    </source>
</evidence>
<evidence type="ECO:0000313" key="2">
    <source>
        <dbReference type="EMBL" id="MCM5679615.1"/>
    </source>
</evidence>
<dbReference type="Proteomes" id="UP001165541">
    <property type="component" value="Unassembled WGS sequence"/>
</dbReference>
<keyword evidence="1" id="KW-0732">Signal</keyword>